<dbReference type="Proteomes" id="UP000824469">
    <property type="component" value="Unassembled WGS sequence"/>
</dbReference>
<feature type="coiled-coil region" evidence="1">
    <location>
        <begin position="14"/>
        <end position="48"/>
    </location>
</feature>
<proteinExistence type="predicted"/>
<dbReference type="EMBL" id="JAHRHJ020000331">
    <property type="protein sequence ID" value="KAH9294175.1"/>
    <property type="molecule type" value="Genomic_DNA"/>
</dbReference>
<keyword evidence="1" id="KW-0175">Coiled coil</keyword>
<protein>
    <submittedName>
        <fullName evidence="2">Uncharacterized protein</fullName>
    </submittedName>
</protein>
<evidence type="ECO:0000313" key="2">
    <source>
        <dbReference type="EMBL" id="KAH9294175.1"/>
    </source>
</evidence>
<dbReference type="AlphaFoldDB" id="A0AA38F9R9"/>
<gene>
    <name evidence="2" type="ORF">KI387_040621</name>
</gene>
<evidence type="ECO:0000256" key="1">
    <source>
        <dbReference type="SAM" id="Coils"/>
    </source>
</evidence>
<evidence type="ECO:0000313" key="3">
    <source>
        <dbReference type="Proteomes" id="UP000824469"/>
    </source>
</evidence>
<reference evidence="2 3" key="1">
    <citation type="journal article" date="2021" name="Nat. Plants">
        <title>The Taxus genome provides insights into paclitaxel biosynthesis.</title>
        <authorList>
            <person name="Xiong X."/>
            <person name="Gou J."/>
            <person name="Liao Q."/>
            <person name="Li Y."/>
            <person name="Zhou Q."/>
            <person name="Bi G."/>
            <person name="Li C."/>
            <person name="Du R."/>
            <person name="Wang X."/>
            <person name="Sun T."/>
            <person name="Guo L."/>
            <person name="Liang H."/>
            <person name="Lu P."/>
            <person name="Wu Y."/>
            <person name="Zhang Z."/>
            <person name="Ro D.K."/>
            <person name="Shang Y."/>
            <person name="Huang S."/>
            <person name="Yan J."/>
        </authorList>
    </citation>
    <scope>NUCLEOTIDE SEQUENCE [LARGE SCALE GENOMIC DNA]</scope>
    <source>
        <strain evidence="2">Ta-2019</strain>
    </source>
</reference>
<name>A0AA38F9R9_TAXCH</name>
<organism evidence="2 3">
    <name type="scientific">Taxus chinensis</name>
    <name type="common">Chinese yew</name>
    <name type="synonym">Taxus wallichiana var. chinensis</name>
    <dbReference type="NCBI Taxonomy" id="29808"/>
    <lineage>
        <taxon>Eukaryota</taxon>
        <taxon>Viridiplantae</taxon>
        <taxon>Streptophyta</taxon>
        <taxon>Embryophyta</taxon>
        <taxon>Tracheophyta</taxon>
        <taxon>Spermatophyta</taxon>
        <taxon>Pinopsida</taxon>
        <taxon>Pinidae</taxon>
        <taxon>Conifers II</taxon>
        <taxon>Cupressales</taxon>
        <taxon>Taxaceae</taxon>
        <taxon>Taxus</taxon>
    </lineage>
</organism>
<feature type="non-terminal residue" evidence="2">
    <location>
        <position position="1"/>
    </location>
</feature>
<accession>A0AA38F9R9</accession>
<comment type="caution">
    <text evidence="2">The sequence shown here is derived from an EMBL/GenBank/DDBJ whole genome shotgun (WGS) entry which is preliminary data.</text>
</comment>
<keyword evidence="3" id="KW-1185">Reference proteome</keyword>
<feature type="non-terminal residue" evidence="2">
    <location>
        <position position="62"/>
    </location>
</feature>
<sequence>GKVEARDTFDKEGEVNLEEELICALSEIKKLKKTTLKQKLQLQEYEEAKKNRDADNECEDTI</sequence>